<name>A0A4P2VKL3_FLUSA</name>
<organism evidence="1 2">
    <name type="scientific">Fluviispira sanaruensis</name>
    <dbReference type="NCBI Taxonomy" id="2493639"/>
    <lineage>
        <taxon>Bacteria</taxon>
        <taxon>Pseudomonadati</taxon>
        <taxon>Bdellovibrionota</taxon>
        <taxon>Oligoflexia</taxon>
        <taxon>Silvanigrellales</taxon>
        <taxon>Silvanigrellaceae</taxon>
        <taxon>Fluviispira</taxon>
    </lineage>
</organism>
<dbReference type="Proteomes" id="UP000291236">
    <property type="component" value="Chromosome"/>
</dbReference>
<dbReference type="RefSeq" id="WP_130606504.1">
    <property type="nucleotide sequence ID" value="NZ_AP019368.1"/>
</dbReference>
<dbReference type="EMBL" id="AP019368">
    <property type="protein sequence ID" value="BBH52230.1"/>
    <property type="molecule type" value="Genomic_DNA"/>
</dbReference>
<evidence type="ECO:0000313" key="1">
    <source>
        <dbReference type="EMBL" id="BBH52230.1"/>
    </source>
</evidence>
<evidence type="ECO:0000313" key="2">
    <source>
        <dbReference type="Proteomes" id="UP000291236"/>
    </source>
</evidence>
<dbReference type="AlphaFoldDB" id="A0A4P2VKL3"/>
<accession>A0A4P2VKL3</accession>
<proteinExistence type="predicted"/>
<dbReference type="PROSITE" id="PS51257">
    <property type="entry name" value="PROKAR_LIPOPROTEIN"/>
    <property type="match status" value="1"/>
</dbReference>
<reference evidence="1 2" key="1">
    <citation type="submission" date="2018-12" db="EMBL/GenBank/DDBJ databases">
        <title>Rubrispira sanarue gen. nov., sp., nov., a member of the order Silvanigrellales, isolated from a brackish lake in Hamamatsu Japan.</title>
        <authorList>
            <person name="Maejima Y."/>
            <person name="Iino T."/>
            <person name="Muraguchi Y."/>
            <person name="Fukuda K."/>
            <person name="Nojiri H."/>
            <person name="Ohkuma M."/>
            <person name="Moriuchi R."/>
            <person name="Dohra H."/>
            <person name="Kimbara K."/>
            <person name="Shintani M."/>
        </authorList>
    </citation>
    <scope>NUCLEOTIDE SEQUENCE [LARGE SCALE GENOMIC DNA]</scope>
    <source>
        <strain evidence="1 2">RF1110005</strain>
    </source>
</reference>
<dbReference type="OrthoDB" id="5291685at2"/>
<gene>
    <name evidence="1" type="ORF">JCM31447_315200</name>
</gene>
<keyword evidence="2" id="KW-1185">Reference proteome</keyword>
<protein>
    <submittedName>
        <fullName evidence="1">Uncharacterized protein</fullName>
    </submittedName>
</protein>
<dbReference type="KEGG" id="sbf:JCM31447_315200"/>
<sequence length="355" mass="40503">MKTKITYITLGLISLILSGCMSQKNSSLRRTYFGDYADPKNVSVAWSSLYTENPSPEVRKFLSYSQDIKKNIFTQGIPYPAQKLNANWDRNYLRANNKYNYMRKNGVDCTRFLWHLYAGEMNLPYNSKYKNSAILSQTFAKRRINSELKNFVPLKRYKNGFAPRTGDILAFPGHALAVLDPKQCIAIQSTAWACERMTPRGQCHKGTEGKNAGVVVYKLMNKDDCANGLWNKLDSNKNKFTAGWRHKALNTWIEKIPKKAKNKQVITLVGHNISRRFIYFNGASHPVKTSYAIKTLQSKNGYPLDLVNVTVPKDALSGKIKIYWGNEIKPNIDNTVSSKRDLIIENNKLLSNNRL</sequence>